<keyword evidence="1" id="KW-0472">Membrane</keyword>
<keyword evidence="4" id="KW-1185">Reference proteome</keyword>
<feature type="signal peptide" evidence="2">
    <location>
        <begin position="1"/>
        <end position="24"/>
    </location>
</feature>
<evidence type="ECO:0000256" key="2">
    <source>
        <dbReference type="SAM" id="SignalP"/>
    </source>
</evidence>
<reference evidence="3 4" key="1">
    <citation type="journal article" date="2024" name="J Genomics">
        <title>Draft genome sequencing and assembly of Favolaschia claudopus CIRM-BRFM 2984 isolated from oak limbs.</title>
        <authorList>
            <person name="Navarro D."/>
            <person name="Drula E."/>
            <person name="Chaduli D."/>
            <person name="Cazenave R."/>
            <person name="Ahrendt S."/>
            <person name="Wang J."/>
            <person name="Lipzen A."/>
            <person name="Daum C."/>
            <person name="Barry K."/>
            <person name="Grigoriev I.V."/>
            <person name="Favel A."/>
            <person name="Rosso M.N."/>
            <person name="Martin F."/>
        </authorList>
    </citation>
    <scope>NUCLEOTIDE SEQUENCE [LARGE SCALE GENOMIC DNA]</scope>
    <source>
        <strain evidence="3 4">CIRM-BRFM 2984</strain>
    </source>
</reference>
<keyword evidence="2" id="KW-0732">Signal</keyword>
<organism evidence="3 4">
    <name type="scientific">Favolaschia claudopus</name>
    <dbReference type="NCBI Taxonomy" id="2862362"/>
    <lineage>
        <taxon>Eukaryota</taxon>
        <taxon>Fungi</taxon>
        <taxon>Dikarya</taxon>
        <taxon>Basidiomycota</taxon>
        <taxon>Agaricomycotina</taxon>
        <taxon>Agaricomycetes</taxon>
        <taxon>Agaricomycetidae</taxon>
        <taxon>Agaricales</taxon>
        <taxon>Marasmiineae</taxon>
        <taxon>Mycenaceae</taxon>
        <taxon>Favolaschia</taxon>
    </lineage>
</organism>
<gene>
    <name evidence="3" type="ORF">R3P38DRAFT_2868809</name>
</gene>
<accession>A0AAW0DBU5</accession>
<evidence type="ECO:0000256" key="1">
    <source>
        <dbReference type="SAM" id="Phobius"/>
    </source>
</evidence>
<proteinExistence type="predicted"/>
<evidence type="ECO:0008006" key="5">
    <source>
        <dbReference type="Google" id="ProtNLM"/>
    </source>
</evidence>
<keyword evidence="1" id="KW-1133">Transmembrane helix</keyword>
<dbReference type="AlphaFoldDB" id="A0AAW0DBU5"/>
<keyword evidence="1" id="KW-0812">Transmembrane</keyword>
<feature type="chain" id="PRO_5043575478" description="MARVEL domain-containing protein" evidence="2">
    <location>
        <begin position="25"/>
        <end position="156"/>
    </location>
</feature>
<evidence type="ECO:0000313" key="4">
    <source>
        <dbReference type="Proteomes" id="UP001362999"/>
    </source>
</evidence>
<dbReference type="Proteomes" id="UP001362999">
    <property type="component" value="Unassembled WGS sequence"/>
</dbReference>
<comment type="caution">
    <text evidence="3">The sequence shown here is derived from an EMBL/GenBank/DDBJ whole genome shotgun (WGS) entry which is preliminary data.</text>
</comment>
<feature type="transmembrane region" description="Helical" evidence="1">
    <location>
        <begin position="72"/>
        <end position="92"/>
    </location>
</feature>
<dbReference type="EMBL" id="JAWWNJ010000009">
    <property type="protein sequence ID" value="KAK7048350.1"/>
    <property type="molecule type" value="Genomic_DNA"/>
</dbReference>
<name>A0AAW0DBU5_9AGAR</name>
<feature type="transmembrane region" description="Helical" evidence="1">
    <location>
        <begin position="43"/>
        <end position="65"/>
    </location>
</feature>
<feature type="transmembrane region" description="Helical" evidence="1">
    <location>
        <begin position="123"/>
        <end position="143"/>
    </location>
</feature>
<evidence type="ECO:0000313" key="3">
    <source>
        <dbReference type="EMBL" id="KAK7048350.1"/>
    </source>
</evidence>
<sequence length="156" mass="17396">MALGYHPFLFTLIALLAAAELGLSAYWVNRVQDEPSSRFKSLLIFILFDSVWTLLFAGAYVFWIIDGALHGLASIGSSGVWLVITTILWGVAAGLWRDDVVKDADCDGTPALSICRQFVGLEAIAWTEMGLCILTLLAAVFWVRSSRRDYRRPYYV</sequence>
<protein>
    <recommendedName>
        <fullName evidence="5">MARVEL domain-containing protein</fullName>
    </recommendedName>
</protein>